<evidence type="ECO:0000313" key="6">
    <source>
        <dbReference type="EMBL" id="CAH2714878.1"/>
    </source>
</evidence>
<dbReference type="SUPFAM" id="SSF89550">
    <property type="entry name" value="PHP domain-like"/>
    <property type="match status" value="1"/>
</dbReference>
<evidence type="ECO:0000256" key="1">
    <source>
        <dbReference type="ARBA" id="ARBA00005750"/>
    </source>
</evidence>
<evidence type="ECO:0000256" key="4">
    <source>
        <dbReference type="ARBA" id="ARBA00051722"/>
    </source>
</evidence>
<evidence type="ECO:0000256" key="5">
    <source>
        <dbReference type="PIRNR" id="PIRNR016557"/>
    </source>
</evidence>
<proteinExistence type="inferred from homology"/>
<sequence>MIDIHCHILPYTDDGPCHLIKCKEMAQAAISTGITHIFATPHHHNGLFENPKADILNRVIEFNKYLHQANIPLTVHPGQELRIHREIFISLEMGEVLTLDNKDKYLLLELPSGEVPTYTQEIVYELLLKEITPIIVHPERHRGFIEENNLLFELVQEGALTQLTSGSILGHFGKKVKSLADKMIEHNLAHFIATDAHNTNSRGFSLQEAYETITNKFGINRTFYFKENAELLLCGQYIYKEEPVPIRKRILGIL</sequence>
<dbReference type="Gene3D" id="3.20.20.140">
    <property type="entry name" value="Metal-dependent hydrolases"/>
    <property type="match status" value="1"/>
</dbReference>
<comment type="catalytic activity">
    <reaction evidence="4 5">
        <text>O-phospho-L-tyrosyl-[protein] + H2O = L-tyrosyl-[protein] + phosphate</text>
        <dbReference type="Rhea" id="RHEA:10684"/>
        <dbReference type="Rhea" id="RHEA-COMP:10136"/>
        <dbReference type="Rhea" id="RHEA-COMP:20101"/>
        <dbReference type="ChEBI" id="CHEBI:15377"/>
        <dbReference type="ChEBI" id="CHEBI:43474"/>
        <dbReference type="ChEBI" id="CHEBI:46858"/>
        <dbReference type="ChEBI" id="CHEBI:61978"/>
        <dbReference type="EC" id="3.1.3.48"/>
    </reaction>
</comment>
<dbReference type="GO" id="GO:0004725">
    <property type="term" value="F:protein tyrosine phosphatase activity"/>
    <property type="evidence" value="ECO:0007669"/>
    <property type="project" value="UniProtKB-EC"/>
</dbReference>
<dbReference type="PANTHER" id="PTHR39181:SF1">
    <property type="entry name" value="TYROSINE-PROTEIN PHOSPHATASE YWQE"/>
    <property type="match status" value="1"/>
</dbReference>
<name>A0ABN8KR42_9BACI</name>
<protein>
    <recommendedName>
        <fullName evidence="5">Tyrosine-protein phosphatase</fullName>
        <ecNumber evidence="5">3.1.3.48</ecNumber>
    </recommendedName>
</protein>
<evidence type="ECO:0000313" key="7">
    <source>
        <dbReference type="Proteomes" id="UP000838308"/>
    </source>
</evidence>
<dbReference type="Pfam" id="PF19567">
    <property type="entry name" value="CpsB_CapC"/>
    <property type="match status" value="1"/>
</dbReference>
<accession>A0ABN8KR42</accession>
<comment type="similarity">
    <text evidence="1 5">Belongs to the metallo-dependent hydrolases superfamily. CpsB/CapC family.</text>
</comment>
<evidence type="ECO:0000256" key="2">
    <source>
        <dbReference type="ARBA" id="ARBA00022801"/>
    </source>
</evidence>
<dbReference type="EMBL" id="CALBWS010000011">
    <property type="protein sequence ID" value="CAH2714878.1"/>
    <property type="molecule type" value="Genomic_DNA"/>
</dbReference>
<dbReference type="RefSeq" id="WP_248735184.1">
    <property type="nucleotide sequence ID" value="NZ_CALBWS010000011.1"/>
</dbReference>
<keyword evidence="2 5" id="KW-0378">Hydrolase</keyword>
<dbReference type="EC" id="3.1.3.48" evidence="5"/>
<dbReference type="InterPro" id="IPR016667">
    <property type="entry name" value="Caps_polysacc_synth_CpsB/CapC"/>
</dbReference>
<dbReference type="PANTHER" id="PTHR39181">
    <property type="entry name" value="TYROSINE-PROTEIN PHOSPHATASE YWQE"/>
    <property type="match status" value="1"/>
</dbReference>
<dbReference type="InterPro" id="IPR016195">
    <property type="entry name" value="Pol/histidinol_Pase-like"/>
</dbReference>
<dbReference type="PIRSF" id="PIRSF016557">
    <property type="entry name" value="Caps_synth_CpsB"/>
    <property type="match status" value="1"/>
</dbReference>
<reference evidence="6" key="1">
    <citation type="submission" date="2022-04" db="EMBL/GenBank/DDBJ databases">
        <authorList>
            <person name="Criscuolo A."/>
        </authorList>
    </citation>
    <scope>NUCLEOTIDE SEQUENCE</scope>
    <source>
        <strain evidence="6">CIP111895</strain>
    </source>
</reference>
<evidence type="ECO:0000256" key="3">
    <source>
        <dbReference type="ARBA" id="ARBA00022912"/>
    </source>
</evidence>
<organism evidence="6 7">
    <name type="scientific">Neobacillus rhizosphaerae</name>
    <dbReference type="NCBI Taxonomy" id="2880965"/>
    <lineage>
        <taxon>Bacteria</taxon>
        <taxon>Bacillati</taxon>
        <taxon>Bacillota</taxon>
        <taxon>Bacilli</taxon>
        <taxon>Bacillales</taxon>
        <taxon>Bacillaceae</taxon>
        <taxon>Neobacillus</taxon>
    </lineage>
</organism>
<comment type="caution">
    <text evidence="6">The sequence shown here is derived from an EMBL/GenBank/DDBJ whole genome shotgun (WGS) entry which is preliminary data.</text>
</comment>
<keyword evidence="3 5" id="KW-0904">Protein phosphatase</keyword>
<gene>
    <name evidence="6" type="primary">ywqE_1</name>
    <name evidence="6" type="ORF">BACCIP111895_02054</name>
</gene>
<keyword evidence="7" id="KW-1185">Reference proteome</keyword>
<dbReference type="Proteomes" id="UP000838308">
    <property type="component" value="Unassembled WGS sequence"/>
</dbReference>